<reference evidence="2 3" key="1">
    <citation type="submission" date="2019-11" db="EMBL/GenBank/DDBJ databases">
        <title>Genome sequence of Moorella glycerini DSM11254.</title>
        <authorList>
            <person name="Poehlein A."/>
            <person name="Boeer T."/>
            <person name="Daniel R."/>
        </authorList>
    </citation>
    <scope>NUCLEOTIDE SEQUENCE [LARGE SCALE GENOMIC DNA]</scope>
    <source>
        <strain evidence="2 3">DSM 11254</strain>
    </source>
</reference>
<keyword evidence="3" id="KW-1185">Reference proteome</keyword>
<sequence>MKIGLILNLQAGRGPAYNRSFVATLLPRLFSGLRALMPVTAVLVPEESLAAIIARENNLPLVTLAITPRGNRDETVTAVRLAYQAGAEVLVVMGGDGTLADAALGILLAQKMLPAGGLKTKIRLLGVGIGTTNVGALVAFKGEELAGATAAQLDQWFQSLQPFNPPALVAGVTDEILGVGFNDCTFGFTVPATVQGQRLDVDAAAMMVGRHEQGTVRPVGGPETEVWLRRNQQSLLVARGCEAGQIIIGTVDERYIGKAVAGGVCLTALARAPAALVVADKPLTRINLDAGKMEALEPVTTRCFSLFTGDRVAVKGLLNNTVICVDGNPLSKVSMEQEVTVAVDTGLVTCLKPVNKH</sequence>
<organism evidence="2 3">
    <name type="scientific">Neomoorella glycerini</name>
    <dbReference type="NCBI Taxonomy" id="55779"/>
    <lineage>
        <taxon>Bacteria</taxon>
        <taxon>Bacillati</taxon>
        <taxon>Bacillota</taxon>
        <taxon>Clostridia</taxon>
        <taxon>Neomoorellales</taxon>
        <taxon>Neomoorellaceae</taxon>
        <taxon>Neomoorella</taxon>
    </lineage>
</organism>
<name>A0A6I5ZUX8_9FIRM</name>
<dbReference type="EMBL" id="CP046244">
    <property type="protein sequence ID" value="QGP93882.1"/>
    <property type="molecule type" value="Genomic_DNA"/>
</dbReference>
<gene>
    <name evidence="2" type="ORF">MGLY_33050</name>
</gene>
<dbReference type="OrthoDB" id="9819691at2"/>
<evidence type="ECO:0000259" key="1">
    <source>
        <dbReference type="Pfam" id="PF00781"/>
    </source>
</evidence>
<dbReference type="GO" id="GO:0016301">
    <property type="term" value="F:kinase activity"/>
    <property type="evidence" value="ECO:0007669"/>
    <property type="project" value="InterPro"/>
</dbReference>
<protein>
    <recommendedName>
        <fullName evidence="1">DAGKc domain-containing protein</fullName>
    </recommendedName>
</protein>
<dbReference type="Gene3D" id="3.40.50.10330">
    <property type="entry name" value="Probable inorganic polyphosphate/atp-NAD kinase, domain 1"/>
    <property type="match status" value="1"/>
</dbReference>
<dbReference type="RefSeq" id="WP_156275697.1">
    <property type="nucleotide sequence ID" value="NZ_CP046244.1"/>
</dbReference>
<dbReference type="InterPro" id="IPR016064">
    <property type="entry name" value="NAD/diacylglycerol_kinase_sf"/>
</dbReference>
<evidence type="ECO:0000313" key="2">
    <source>
        <dbReference type="EMBL" id="QGP93882.1"/>
    </source>
</evidence>
<accession>A0A6I5ZUX8</accession>
<dbReference type="InterPro" id="IPR017438">
    <property type="entry name" value="ATP-NAD_kinase_N"/>
</dbReference>
<dbReference type="Pfam" id="PF00781">
    <property type="entry name" value="DAGK_cat"/>
    <property type="match status" value="1"/>
</dbReference>
<feature type="domain" description="DAGKc" evidence="1">
    <location>
        <begin position="64"/>
        <end position="139"/>
    </location>
</feature>
<proteinExistence type="predicted"/>
<dbReference type="AlphaFoldDB" id="A0A6I5ZUX8"/>
<evidence type="ECO:0000313" key="3">
    <source>
        <dbReference type="Proteomes" id="UP000425916"/>
    </source>
</evidence>
<dbReference type="Proteomes" id="UP000425916">
    <property type="component" value="Chromosome"/>
</dbReference>
<dbReference type="SUPFAM" id="SSF111331">
    <property type="entry name" value="NAD kinase/diacylglycerol kinase-like"/>
    <property type="match status" value="1"/>
</dbReference>
<dbReference type="InterPro" id="IPR001206">
    <property type="entry name" value="Diacylglycerol_kinase_cat_dom"/>
</dbReference>